<dbReference type="InterPro" id="IPR018247">
    <property type="entry name" value="EF_Hand_1_Ca_BS"/>
</dbReference>
<dbReference type="PANTHER" id="PTHR19972">
    <property type="entry name" value="CALBINDIN"/>
    <property type="match status" value="1"/>
</dbReference>
<dbReference type="Pfam" id="PF13499">
    <property type="entry name" value="EF-hand_7"/>
    <property type="match status" value="1"/>
</dbReference>
<feature type="domain" description="EF-hand" evidence="3">
    <location>
        <begin position="302"/>
        <end position="337"/>
    </location>
</feature>
<dbReference type="Proteomes" id="UP001515480">
    <property type="component" value="Unassembled WGS sequence"/>
</dbReference>
<evidence type="ECO:0000256" key="1">
    <source>
        <dbReference type="ARBA" id="ARBA00022837"/>
    </source>
</evidence>
<feature type="domain" description="EF-hand" evidence="3">
    <location>
        <begin position="400"/>
        <end position="435"/>
    </location>
</feature>
<dbReference type="Pfam" id="PF13202">
    <property type="entry name" value="EF-hand_5"/>
    <property type="match status" value="1"/>
</dbReference>
<dbReference type="PANTHER" id="PTHR19972:SF10">
    <property type="entry name" value="CALBINDIN-32"/>
    <property type="match status" value="1"/>
</dbReference>
<dbReference type="GO" id="GO:0005509">
    <property type="term" value="F:calcium ion binding"/>
    <property type="evidence" value="ECO:0007669"/>
    <property type="project" value="InterPro"/>
</dbReference>
<proteinExistence type="predicted"/>
<feature type="compositionally biased region" description="Pro residues" evidence="2">
    <location>
        <begin position="162"/>
        <end position="175"/>
    </location>
</feature>
<dbReference type="SMART" id="SM00054">
    <property type="entry name" value="EFh"/>
    <property type="match status" value="4"/>
</dbReference>
<dbReference type="PROSITE" id="PS50222">
    <property type="entry name" value="EF_HAND_2"/>
    <property type="match status" value="4"/>
</dbReference>
<dbReference type="InterPro" id="IPR011992">
    <property type="entry name" value="EF-hand-dom_pair"/>
</dbReference>
<evidence type="ECO:0000313" key="5">
    <source>
        <dbReference type="Proteomes" id="UP001515480"/>
    </source>
</evidence>
<keyword evidence="5" id="KW-1185">Reference proteome</keyword>
<dbReference type="GO" id="GO:0099509">
    <property type="term" value="P:regulation of presynaptic cytosolic calcium ion concentration"/>
    <property type="evidence" value="ECO:0007669"/>
    <property type="project" value="TreeGrafter"/>
</dbReference>
<reference evidence="4 5" key="1">
    <citation type="journal article" date="2024" name="Science">
        <title>Giant polyketide synthase enzymes in the biosynthesis of giant marine polyether toxins.</title>
        <authorList>
            <person name="Fallon T.R."/>
            <person name="Shende V.V."/>
            <person name="Wierzbicki I.H."/>
            <person name="Pendleton A.L."/>
            <person name="Watervoot N.F."/>
            <person name="Auber R.P."/>
            <person name="Gonzalez D.J."/>
            <person name="Wisecaver J.H."/>
            <person name="Moore B.S."/>
        </authorList>
    </citation>
    <scope>NUCLEOTIDE SEQUENCE [LARGE SCALE GENOMIC DNA]</scope>
    <source>
        <strain evidence="4 5">12B1</strain>
    </source>
</reference>
<dbReference type="AlphaFoldDB" id="A0AB34K8I8"/>
<dbReference type="InterPro" id="IPR002048">
    <property type="entry name" value="EF_hand_dom"/>
</dbReference>
<dbReference type="InterPro" id="IPR051001">
    <property type="entry name" value="Calbindin_Ca-bind"/>
</dbReference>
<evidence type="ECO:0000313" key="4">
    <source>
        <dbReference type="EMBL" id="KAL1528789.1"/>
    </source>
</evidence>
<evidence type="ECO:0000259" key="3">
    <source>
        <dbReference type="PROSITE" id="PS50222"/>
    </source>
</evidence>
<gene>
    <name evidence="4" type="ORF">AB1Y20_010114</name>
</gene>
<feature type="compositionally biased region" description="Low complexity" evidence="2">
    <location>
        <begin position="128"/>
        <end position="141"/>
    </location>
</feature>
<feature type="domain" description="EF-hand" evidence="3">
    <location>
        <begin position="452"/>
        <end position="487"/>
    </location>
</feature>
<dbReference type="SUPFAM" id="SSF47473">
    <property type="entry name" value="EF-hand"/>
    <property type="match status" value="1"/>
</dbReference>
<feature type="region of interest" description="Disordered" evidence="2">
    <location>
        <begin position="161"/>
        <end position="182"/>
    </location>
</feature>
<dbReference type="EMBL" id="JBGBPQ010000002">
    <property type="protein sequence ID" value="KAL1528789.1"/>
    <property type="molecule type" value="Genomic_DNA"/>
</dbReference>
<feature type="domain" description="EF-hand" evidence="3">
    <location>
        <begin position="250"/>
        <end position="285"/>
    </location>
</feature>
<dbReference type="GO" id="GO:0005829">
    <property type="term" value="C:cytosol"/>
    <property type="evidence" value="ECO:0007669"/>
    <property type="project" value="TreeGrafter"/>
</dbReference>
<name>A0AB34K8I8_PRYPA</name>
<keyword evidence="1" id="KW-0106">Calcium</keyword>
<dbReference type="Gene3D" id="1.10.238.10">
    <property type="entry name" value="EF-hand"/>
    <property type="match status" value="2"/>
</dbReference>
<sequence length="492" mass="53098">MPAAPLPPPPRLQIDFHSVHKTELGPDGTATYIVCPLKDCRVVVSVHAPGEDLSQWDGRDVVGTLIDEVGDEVSHADGRPVLSNATVPLRAGTADFPRLRMHVYSSQRNGQQFRLRFSLAPPPPPAAAAPSASPEPSLPLAPATSCAMKTVSKLVRKWQPMQLPPAGRPSAPPAAPAANASSEGAGAHVFSLDDLARHALPIEDFAYTDSEPPAEFGAILASREPSDRLAEVLRVFEDVGSGEPELWKPVTERQAEELWRLYDADRSGRLEREEVCNLVKDLANAHYKRLSEQINQLSVAVASTSEADSLFEALDTSGDGKVQKEEFIALAQSGIHNLPVCEDAGIPPKRARSQDGVPVHRDSSTGSKASLAGIFALSARSRKGLQRLSSGITGECATHAQSDEAEQLWAEIDVDGDGYLDEEKVRNLFCAQVDAVLSNLYGRLRDILKCIADTAVADRLITDLDRNKDGIIEKHEFVECAMSGGMHIMLPD</sequence>
<organism evidence="4 5">
    <name type="scientific">Prymnesium parvum</name>
    <name type="common">Toxic golden alga</name>
    <dbReference type="NCBI Taxonomy" id="97485"/>
    <lineage>
        <taxon>Eukaryota</taxon>
        <taxon>Haptista</taxon>
        <taxon>Haptophyta</taxon>
        <taxon>Prymnesiophyceae</taxon>
        <taxon>Prymnesiales</taxon>
        <taxon>Prymnesiaceae</taxon>
        <taxon>Prymnesium</taxon>
    </lineage>
</organism>
<protein>
    <recommendedName>
        <fullName evidence="3">EF-hand domain-containing protein</fullName>
    </recommendedName>
</protein>
<evidence type="ECO:0000256" key="2">
    <source>
        <dbReference type="SAM" id="MobiDB-lite"/>
    </source>
</evidence>
<dbReference type="PROSITE" id="PS00018">
    <property type="entry name" value="EF_HAND_1"/>
    <property type="match status" value="3"/>
</dbReference>
<comment type="caution">
    <text evidence="4">The sequence shown here is derived from an EMBL/GenBank/DDBJ whole genome shotgun (WGS) entry which is preliminary data.</text>
</comment>
<feature type="region of interest" description="Disordered" evidence="2">
    <location>
        <begin position="116"/>
        <end position="141"/>
    </location>
</feature>
<accession>A0AB34K8I8</accession>
<dbReference type="GO" id="GO:0005634">
    <property type="term" value="C:nucleus"/>
    <property type="evidence" value="ECO:0007669"/>
    <property type="project" value="TreeGrafter"/>
</dbReference>